<dbReference type="AlphaFoldDB" id="A0AAV0R1N6"/>
<gene>
    <name evidence="3" type="ORF">LITE_LOCUS45483</name>
</gene>
<evidence type="ECO:0000256" key="1">
    <source>
        <dbReference type="ARBA" id="ARBA00022448"/>
    </source>
</evidence>
<feature type="signal peptide" evidence="2">
    <location>
        <begin position="1"/>
        <end position="28"/>
    </location>
</feature>
<dbReference type="GO" id="GO:0005886">
    <property type="term" value="C:plasma membrane"/>
    <property type="evidence" value="ECO:0007669"/>
    <property type="project" value="TreeGrafter"/>
</dbReference>
<organism evidence="3 4">
    <name type="scientific">Linum tenue</name>
    <dbReference type="NCBI Taxonomy" id="586396"/>
    <lineage>
        <taxon>Eukaryota</taxon>
        <taxon>Viridiplantae</taxon>
        <taxon>Streptophyta</taxon>
        <taxon>Embryophyta</taxon>
        <taxon>Tracheophyta</taxon>
        <taxon>Spermatophyta</taxon>
        <taxon>Magnoliopsida</taxon>
        <taxon>eudicotyledons</taxon>
        <taxon>Gunneridae</taxon>
        <taxon>Pentapetalae</taxon>
        <taxon>rosids</taxon>
        <taxon>fabids</taxon>
        <taxon>Malpighiales</taxon>
        <taxon>Linaceae</taxon>
        <taxon>Linum</taxon>
    </lineage>
</organism>
<evidence type="ECO:0000313" key="4">
    <source>
        <dbReference type="Proteomes" id="UP001154282"/>
    </source>
</evidence>
<name>A0AAV0R1N6_9ROSI</name>
<proteinExistence type="predicted"/>
<feature type="chain" id="PRO_5044009976" evidence="2">
    <location>
        <begin position="29"/>
        <end position="207"/>
    </location>
</feature>
<sequence>MYGPSAGSLMVQVVILQCIIWELLETNAEIEDDGKLHVKMRKSNVSRQSVSGLGLGGNGGVGSFSGLTPRPSNLTGTEIYILSSSRNPTLRGWNLNPVDFYSMMGVQGFGSGQVLPRADSLAVEFRGELRQYGYGVSPRFGYYPALSPEFSSAAATATALAKGAKSNTLVAGARATLHPSSNNGGIGKSNHEAKEHMFVWSSMFSVD</sequence>
<dbReference type="Proteomes" id="UP001154282">
    <property type="component" value="Unassembled WGS sequence"/>
</dbReference>
<keyword evidence="4" id="KW-1185">Reference proteome</keyword>
<keyword evidence="1" id="KW-0813">Transport</keyword>
<dbReference type="GO" id="GO:0010329">
    <property type="term" value="F:auxin efflux transmembrane transporter activity"/>
    <property type="evidence" value="ECO:0007669"/>
    <property type="project" value="TreeGrafter"/>
</dbReference>
<dbReference type="EMBL" id="CAMGYJ010000010">
    <property type="protein sequence ID" value="CAI0550263.1"/>
    <property type="molecule type" value="Genomic_DNA"/>
</dbReference>
<dbReference type="GO" id="GO:0005783">
    <property type="term" value="C:endoplasmic reticulum"/>
    <property type="evidence" value="ECO:0007669"/>
    <property type="project" value="TreeGrafter"/>
</dbReference>
<accession>A0AAV0R1N6</accession>
<dbReference type="InterPro" id="IPR051107">
    <property type="entry name" value="Auxin_Efflux_Carrier"/>
</dbReference>
<keyword evidence="2" id="KW-0732">Signal</keyword>
<dbReference type="GO" id="GO:0009926">
    <property type="term" value="P:auxin polar transport"/>
    <property type="evidence" value="ECO:0007669"/>
    <property type="project" value="TreeGrafter"/>
</dbReference>
<protein>
    <submittedName>
        <fullName evidence="3">Uncharacterized protein</fullName>
    </submittedName>
</protein>
<evidence type="ECO:0000313" key="3">
    <source>
        <dbReference type="EMBL" id="CAI0550263.1"/>
    </source>
</evidence>
<dbReference type="PANTHER" id="PTHR31752:SF72">
    <property type="entry name" value="AUXIN EFFLUX CARRIER COMPONENT 3A"/>
    <property type="match status" value="1"/>
</dbReference>
<dbReference type="PANTHER" id="PTHR31752">
    <property type="entry name" value="AUXIN EFFLUX CARRIER COMPONENT 1B-RELATED"/>
    <property type="match status" value="1"/>
</dbReference>
<reference evidence="3" key="1">
    <citation type="submission" date="2022-08" db="EMBL/GenBank/DDBJ databases">
        <authorList>
            <person name="Gutierrez-Valencia J."/>
        </authorList>
    </citation>
    <scope>NUCLEOTIDE SEQUENCE</scope>
</reference>
<comment type="caution">
    <text evidence="3">The sequence shown here is derived from an EMBL/GenBank/DDBJ whole genome shotgun (WGS) entry which is preliminary data.</text>
</comment>
<evidence type="ECO:0000256" key="2">
    <source>
        <dbReference type="SAM" id="SignalP"/>
    </source>
</evidence>